<dbReference type="GO" id="GO:0036064">
    <property type="term" value="C:ciliary basal body"/>
    <property type="evidence" value="ECO:0007669"/>
    <property type="project" value="TreeGrafter"/>
</dbReference>
<dbReference type="InterPro" id="IPR029600">
    <property type="entry name" value="IFT81"/>
</dbReference>
<comment type="similarity">
    <text evidence="6">Belongs to the IFT81 family.</text>
</comment>
<dbReference type="InterPro" id="IPR043016">
    <property type="entry name" value="IFT81_N_sf"/>
</dbReference>
<dbReference type="AlphaFoldDB" id="A0A7J6P793"/>
<dbReference type="GO" id="GO:0060271">
    <property type="term" value="P:cilium assembly"/>
    <property type="evidence" value="ECO:0007669"/>
    <property type="project" value="InterPro"/>
</dbReference>
<feature type="coiled-coil region" evidence="7">
    <location>
        <begin position="232"/>
        <end position="444"/>
    </location>
</feature>
<comment type="subcellular location">
    <subcellularLocation>
        <location evidence="1">Cell projection</location>
        <location evidence="1">Cilium</location>
    </subcellularLocation>
</comment>
<evidence type="ECO:0000256" key="6">
    <source>
        <dbReference type="ARBA" id="ARBA00043983"/>
    </source>
</evidence>
<feature type="domain" description="IFT81 calponin homology" evidence="8">
    <location>
        <begin position="7"/>
        <end position="139"/>
    </location>
</feature>
<organism evidence="9 10">
    <name type="scientific">Perkinsus olseni</name>
    <name type="common">Perkinsus atlanticus</name>
    <dbReference type="NCBI Taxonomy" id="32597"/>
    <lineage>
        <taxon>Eukaryota</taxon>
        <taxon>Sar</taxon>
        <taxon>Alveolata</taxon>
        <taxon>Perkinsozoa</taxon>
        <taxon>Perkinsea</taxon>
        <taxon>Perkinsida</taxon>
        <taxon>Perkinsidae</taxon>
        <taxon>Perkinsus</taxon>
    </lineage>
</organism>
<comment type="caution">
    <text evidence="9">The sequence shown here is derived from an EMBL/GenBank/DDBJ whole genome shotgun (WGS) entry which is preliminary data.</text>
</comment>
<keyword evidence="3 7" id="KW-0175">Coiled coil</keyword>
<dbReference type="PANTHER" id="PTHR15614">
    <property type="entry name" value="INTRAFLAGELLAR TRANSPORT PROTEIN 81 HOMOLOG"/>
    <property type="match status" value="1"/>
</dbReference>
<evidence type="ECO:0000313" key="10">
    <source>
        <dbReference type="Proteomes" id="UP000541610"/>
    </source>
</evidence>
<dbReference type="GO" id="GO:0042073">
    <property type="term" value="P:intraciliary transport"/>
    <property type="evidence" value="ECO:0007669"/>
    <property type="project" value="InterPro"/>
</dbReference>
<accession>A0A7J6P793</accession>
<gene>
    <name evidence="9" type="ORF">FOZ60_014410</name>
</gene>
<dbReference type="GO" id="GO:0015631">
    <property type="term" value="F:tubulin binding"/>
    <property type="evidence" value="ECO:0007669"/>
    <property type="project" value="InterPro"/>
</dbReference>
<name>A0A7J6P793_PEROL</name>
<evidence type="ECO:0000256" key="1">
    <source>
        <dbReference type="ARBA" id="ARBA00004138"/>
    </source>
</evidence>
<evidence type="ECO:0000256" key="3">
    <source>
        <dbReference type="ARBA" id="ARBA00023054"/>
    </source>
</evidence>
<dbReference type="Gene3D" id="1.10.418.70">
    <property type="entry name" value="Intraflagellar transport protein 81, N-terminal domain"/>
    <property type="match status" value="1"/>
</dbReference>
<evidence type="ECO:0000259" key="8">
    <source>
        <dbReference type="Pfam" id="PF18383"/>
    </source>
</evidence>
<evidence type="ECO:0000256" key="5">
    <source>
        <dbReference type="ARBA" id="ARBA00023273"/>
    </source>
</evidence>
<dbReference type="Pfam" id="PF18383">
    <property type="entry name" value="IFT81_CH"/>
    <property type="match status" value="1"/>
</dbReference>
<dbReference type="PANTHER" id="PTHR15614:SF2">
    <property type="entry name" value="INTRAFLAGELLAR TRANSPORT PROTEIN 81 HOMOLOG"/>
    <property type="match status" value="1"/>
</dbReference>
<dbReference type="GO" id="GO:0030992">
    <property type="term" value="C:intraciliary transport particle B"/>
    <property type="evidence" value="ECO:0007669"/>
    <property type="project" value="InterPro"/>
</dbReference>
<evidence type="ECO:0000256" key="2">
    <source>
        <dbReference type="ARBA" id="ARBA00022794"/>
    </source>
</evidence>
<keyword evidence="5" id="KW-0966">Cell projection</keyword>
<protein>
    <recommendedName>
        <fullName evidence="8">IFT81 calponin homology domain-containing protein</fullName>
    </recommendedName>
</protein>
<dbReference type="OrthoDB" id="276029at2759"/>
<dbReference type="EMBL" id="JABANP010000068">
    <property type="protein sequence ID" value="KAF4691922.1"/>
    <property type="molecule type" value="Genomic_DNA"/>
</dbReference>
<evidence type="ECO:0000256" key="4">
    <source>
        <dbReference type="ARBA" id="ARBA00023069"/>
    </source>
</evidence>
<keyword evidence="4" id="KW-0969">Cilium</keyword>
<sequence length="712" mass="81087">MSIAAGLREIVDRLNAPPLQMGFSSLVQFDELPPFSLLSIVNRILTILDPKHNVLSGVTGDGNTECLVDMENERVEATYQRMVEFVTILGYPSDHSQAFKECFVNGDKRVLHPLLYWLLVNLPALKERAHLARFLVNLEVPQDFMQDDNVAEMYGKYKELQSTFKATHSALQQQRETATMPNELKRDIQQLSVEKDQLMMKIKTFKQRTAGDADFGTILDVTSKLRHEQEAEAQLADAYKQQRRQLERVEHLHQTASQRLQAMRQARADAEEKPQRMLEALTAAVENNGARLEQMTAAHDVLCRELDAAEKQLNVPNIDEATLLDAEEKLADLHEEVESMESSLKSQLQAQAALDSKGGGLQVYRHQAQLLAKKHEALSKKVEAIETERNSAAFELEQLEADYEQRMGHRYLRREDFKDYAATLRDKTKKFKLAKSEVQSLRSEGVYPQEDRTATEGKVNLVGRVMVRHSLATADWRKLSRVCGKSRKSSGVVGHDDLESRLMEMPEKGSQMEELSEVVTKINFMLREKKNELAPRIKAGTAKREELAEAEGVYLTKRTEYEAVEADLNREVMQRRSVTDKLLEETESLQSRADEIELKIIATESLVERGERECQCLDGRSRFSDEHPTLSAAYTAKIRELEKTCQALKLQQKDVSNSFDWRVHQKQLFERLNRLLEVKLRSLASESADGEASLGRVEHLAKGVNRLVIESN</sequence>
<proteinExistence type="inferred from homology"/>
<reference evidence="9 10" key="1">
    <citation type="submission" date="2020-04" db="EMBL/GenBank/DDBJ databases">
        <title>Perkinsus olseni comparative genomics.</title>
        <authorList>
            <person name="Bogema D.R."/>
        </authorList>
    </citation>
    <scope>NUCLEOTIDE SEQUENCE [LARGE SCALE GENOMIC DNA]</scope>
    <source>
        <strain evidence="9">00978-12</strain>
    </source>
</reference>
<feature type="coiled-coil region" evidence="7">
    <location>
        <begin position="631"/>
        <end position="658"/>
    </location>
</feature>
<dbReference type="InterPro" id="IPR041146">
    <property type="entry name" value="IFT81_CH"/>
</dbReference>
<evidence type="ECO:0000313" key="9">
    <source>
        <dbReference type="EMBL" id="KAF4691922.1"/>
    </source>
</evidence>
<dbReference type="Proteomes" id="UP000541610">
    <property type="component" value="Unassembled WGS sequence"/>
</dbReference>
<keyword evidence="2" id="KW-0970">Cilium biogenesis/degradation</keyword>
<evidence type="ECO:0000256" key="7">
    <source>
        <dbReference type="SAM" id="Coils"/>
    </source>
</evidence>